<feature type="domain" description="APS kinase" evidence="17">
    <location>
        <begin position="760"/>
        <end position="908"/>
    </location>
</feature>
<dbReference type="Gene3D" id="3.40.50.620">
    <property type="entry name" value="HUPs"/>
    <property type="match status" value="1"/>
</dbReference>
<evidence type="ECO:0000256" key="10">
    <source>
        <dbReference type="ARBA" id="ARBA00022840"/>
    </source>
</evidence>
<feature type="domain" description="Sulphate adenylyltransferase catalytic" evidence="18">
    <location>
        <begin position="529"/>
        <end position="740"/>
    </location>
</feature>
<dbReference type="AlphaFoldDB" id="A0A1G2BUQ5"/>
<comment type="pathway">
    <text evidence="3 15">Carbohydrate degradation; glycolysis; pyruvate from D-glyceraldehyde 3-phosphate: step 5/5.</text>
</comment>
<dbReference type="SUPFAM" id="SSF51621">
    <property type="entry name" value="Phosphoenolpyruvate/pyruvate domain"/>
    <property type="match status" value="1"/>
</dbReference>
<evidence type="ECO:0000259" key="17">
    <source>
        <dbReference type="Pfam" id="PF01583"/>
    </source>
</evidence>
<dbReference type="CDD" id="cd00517">
    <property type="entry name" value="ATPS"/>
    <property type="match status" value="1"/>
</dbReference>
<dbReference type="InterPro" id="IPR025980">
    <property type="entry name" value="ATP-Sase_PUA-like_dom"/>
</dbReference>
<evidence type="ECO:0000256" key="4">
    <source>
        <dbReference type="ARBA" id="ARBA00008663"/>
    </source>
</evidence>
<dbReference type="NCBIfam" id="NF003166">
    <property type="entry name" value="PRK04149.1"/>
    <property type="match status" value="1"/>
</dbReference>
<evidence type="ECO:0000313" key="20">
    <source>
        <dbReference type="EMBL" id="OGY92010.1"/>
    </source>
</evidence>
<dbReference type="InterPro" id="IPR040442">
    <property type="entry name" value="Pyrv_kinase-like_dom_sf"/>
</dbReference>
<sequence>MNTNRVKIIVTLGPATKTREHLEMMKARGVDFVRINMSHSTLEDLEYFIALAKEVAIPFVLDTEGSQIRTGELVNDSVQIEEGSAVKVHQKAVRGNARNITLRPAAAVEQLSVGDIIHVDFNSLILRVSDVQTLRSEGYITASAITSGTLGRNKAVVVDSALPSHFRLPVLSDKDYQAIAIGRQAGVSFIAASFMRNEESIIEVRRATEGKMQIISKIECLDALENLDAIIAASDYILIDRGDLSKEISIAKIPLAQKIILSAARKHKKPAFVATNLLESMTEKKQPTRAEAHDVITTILDGAQGLALSAETAVGRYPIACVNMMNRLSKQAALLNHTDYYQKADDSVTQDLLKINYLLTDNASSILIAPHGGTLIDQVLRDTPDEKYLQSLPKIILDQERQMDVEQIAIGAFSPIEGFMGKKDFMGVLNNMRLPGGEVWTIPIILDVPPDLASSLEKGGDVALWNEAGPMAILHLEEKYGFDKNETNQKLYGTTNEEHPGVRWINGLQAILLGGKISLLKRRQSEFKEYELTPRQVRRMFEERGWSRVVGFHTRNVIHRSHEFIQLEAMRRAQADGLFVHPVIGKKKPGDFQAKYIINAYEQMIKNFYPRDKVVFATHATWSRYAGPREAIFTALCRKNFGCSHFVVGRDHTGVGNFYGPKASHEIFDQFADLGIEPVLFDRVFYSNKLQTHVHEPDDSDHSEEEKIHISGTQARQMIKTGRQPPAWFMRPEISSMILQAIGNGEEVFVPADSAKKSETILWFTGLSGSGKTAIANGLKRVLEAKGKSVIVIDGDYVRQNQHKHLGFSREDIKENNRLIAELAREKAREFDVVLVPIISPYAEDRSMVRTIVGNNFLELFINASLETCLARDTKGLYKKAAAGEINNLIGFSPSTPYEIPTNPDIEIRTSELSLAEGIETVIKFLKDKNLI</sequence>
<dbReference type="InterPro" id="IPR024951">
    <property type="entry name" value="Sulfurylase_cat_dom"/>
</dbReference>
<dbReference type="NCBIfam" id="TIGR00339">
    <property type="entry name" value="sopT"/>
    <property type="match status" value="1"/>
</dbReference>
<dbReference type="Gene3D" id="2.40.33.10">
    <property type="entry name" value="PK beta-barrel domain-like"/>
    <property type="match status" value="1"/>
</dbReference>
<evidence type="ECO:0000256" key="3">
    <source>
        <dbReference type="ARBA" id="ARBA00004997"/>
    </source>
</evidence>
<dbReference type="PANTHER" id="PTHR42700">
    <property type="entry name" value="SULFATE ADENYLYLTRANSFERASE"/>
    <property type="match status" value="1"/>
</dbReference>
<dbReference type="InterPro" id="IPR059117">
    <property type="entry name" value="APS_kinase_dom"/>
</dbReference>
<evidence type="ECO:0000259" key="16">
    <source>
        <dbReference type="Pfam" id="PF00224"/>
    </source>
</evidence>
<evidence type="ECO:0000313" key="21">
    <source>
        <dbReference type="Proteomes" id="UP000178109"/>
    </source>
</evidence>
<dbReference type="InterPro" id="IPR015813">
    <property type="entry name" value="Pyrv/PenolPyrv_kinase-like_dom"/>
</dbReference>
<evidence type="ECO:0000256" key="5">
    <source>
        <dbReference type="ARBA" id="ARBA00022679"/>
    </source>
</evidence>
<dbReference type="Proteomes" id="UP000178109">
    <property type="component" value="Unassembled WGS sequence"/>
</dbReference>
<comment type="catalytic activity">
    <reaction evidence="14">
        <text>sulfate + ATP + H(+) = adenosine 5'-phosphosulfate + diphosphate</text>
        <dbReference type="Rhea" id="RHEA:18133"/>
        <dbReference type="ChEBI" id="CHEBI:15378"/>
        <dbReference type="ChEBI" id="CHEBI:16189"/>
        <dbReference type="ChEBI" id="CHEBI:30616"/>
        <dbReference type="ChEBI" id="CHEBI:33019"/>
        <dbReference type="ChEBI" id="CHEBI:58243"/>
        <dbReference type="EC" id="2.7.7.4"/>
    </reaction>
</comment>
<dbReference type="InterPro" id="IPR015806">
    <property type="entry name" value="Pyrv_Knase_insert_dom_sf"/>
</dbReference>
<dbReference type="Pfam" id="PF00224">
    <property type="entry name" value="PK"/>
    <property type="match status" value="1"/>
</dbReference>
<dbReference type="PANTHER" id="PTHR42700:SF1">
    <property type="entry name" value="SULFATE ADENYLYLTRANSFERASE"/>
    <property type="match status" value="1"/>
</dbReference>
<evidence type="ECO:0000256" key="7">
    <source>
        <dbReference type="ARBA" id="ARBA00022723"/>
    </source>
</evidence>
<evidence type="ECO:0000256" key="8">
    <source>
        <dbReference type="ARBA" id="ARBA00022741"/>
    </source>
</evidence>
<name>A0A1G2BUQ5_9BACT</name>
<dbReference type="GO" id="GO:0000287">
    <property type="term" value="F:magnesium ion binding"/>
    <property type="evidence" value="ECO:0007669"/>
    <property type="project" value="InterPro"/>
</dbReference>
<dbReference type="GO" id="GO:0030955">
    <property type="term" value="F:potassium ion binding"/>
    <property type="evidence" value="ECO:0007669"/>
    <property type="project" value="InterPro"/>
</dbReference>
<dbReference type="STRING" id="1798553.A3H70_01920"/>
<dbReference type="Gene3D" id="3.20.20.60">
    <property type="entry name" value="Phosphoenolpyruvate-binding domains"/>
    <property type="match status" value="1"/>
</dbReference>
<keyword evidence="7" id="KW-0479">Metal-binding</keyword>
<keyword evidence="12 15" id="KW-0324">Glycolysis</keyword>
<dbReference type="GO" id="GO:0004020">
    <property type="term" value="F:adenylylsulfate kinase activity"/>
    <property type="evidence" value="ECO:0007669"/>
    <property type="project" value="InterPro"/>
</dbReference>
<keyword evidence="8" id="KW-0547">Nucleotide-binding</keyword>
<dbReference type="SUPFAM" id="SSF52374">
    <property type="entry name" value="Nucleotidylyl transferase"/>
    <property type="match status" value="1"/>
</dbReference>
<evidence type="ECO:0000256" key="1">
    <source>
        <dbReference type="ARBA" id="ARBA00001823"/>
    </source>
</evidence>
<dbReference type="InterPro" id="IPR015793">
    <property type="entry name" value="Pyrv_Knase_brl"/>
</dbReference>
<dbReference type="InterPro" id="IPR011037">
    <property type="entry name" value="Pyrv_Knase-like_insert_dom_sf"/>
</dbReference>
<evidence type="ECO:0000256" key="14">
    <source>
        <dbReference type="ARBA" id="ARBA00049370"/>
    </source>
</evidence>
<dbReference type="EMBL" id="MHKO01000031">
    <property type="protein sequence ID" value="OGY92010.1"/>
    <property type="molecule type" value="Genomic_DNA"/>
</dbReference>
<organism evidence="20 21">
    <name type="scientific">Candidatus Komeilibacteria bacterium RIFCSPLOWO2_02_FULL_48_11</name>
    <dbReference type="NCBI Taxonomy" id="1798553"/>
    <lineage>
        <taxon>Bacteria</taxon>
        <taxon>Candidatus Komeiliibacteriota</taxon>
    </lineage>
</organism>
<evidence type="ECO:0000256" key="12">
    <source>
        <dbReference type="ARBA" id="ARBA00023152"/>
    </source>
</evidence>
<dbReference type="Gene3D" id="3.10.400.10">
    <property type="entry name" value="Sulfate adenylyltransferase"/>
    <property type="match status" value="1"/>
</dbReference>
<comment type="caution">
    <text evidence="20">The sequence shown here is derived from an EMBL/GenBank/DDBJ whole genome shotgun (WGS) entry which is preliminary data.</text>
</comment>
<keyword evidence="10" id="KW-0067">ATP-binding</keyword>
<dbReference type="InterPro" id="IPR027417">
    <property type="entry name" value="P-loop_NTPase"/>
</dbReference>
<protein>
    <recommendedName>
        <fullName evidence="15">Pyruvate kinase</fullName>
        <ecNumber evidence="15">2.7.1.40</ecNumber>
    </recommendedName>
</protein>
<dbReference type="InterPro" id="IPR001697">
    <property type="entry name" value="Pyr_Knase"/>
</dbReference>
<evidence type="ECO:0000256" key="13">
    <source>
        <dbReference type="ARBA" id="ARBA00023317"/>
    </source>
</evidence>
<dbReference type="SUPFAM" id="SSF88697">
    <property type="entry name" value="PUA domain-like"/>
    <property type="match status" value="1"/>
</dbReference>
<dbReference type="SUPFAM" id="SSF52540">
    <property type="entry name" value="P-loop containing nucleoside triphosphate hydrolases"/>
    <property type="match status" value="1"/>
</dbReference>
<dbReference type="SUPFAM" id="SSF50800">
    <property type="entry name" value="PK beta-barrel domain-like"/>
    <property type="match status" value="1"/>
</dbReference>
<keyword evidence="11 15" id="KW-0460">Magnesium</keyword>
<dbReference type="InterPro" id="IPR014729">
    <property type="entry name" value="Rossmann-like_a/b/a_fold"/>
</dbReference>
<dbReference type="GO" id="GO:0005737">
    <property type="term" value="C:cytoplasm"/>
    <property type="evidence" value="ECO:0007669"/>
    <property type="project" value="TreeGrafter"/>
</dbReference>
<dbReference type="PRINTS" id="PR01050">
    <property type="entry name" value="PYRUVTKNASE"/>
</dbReference>
<dbReference type="EC" id="2.7.1.40" evidence="15"/>
<reference evidence="20 21" key="1">
    <citation type="journal article" date="2016" name="Nat. Commun.">
        <title>Thousands of microbial genomes shed light on interconnected biogeochemical processes in an aquifer system.</title>
        <authorList>
            <person name="Anantharaman K."/>
            <person name="Brown C.T."/>
            <person name="Hug L.A."/>
            <person name="Sharon I."/>
            <person name="Castelle C.J."/>
            <person name="Probst A.J."/>
            <person name="Thomas B.C."/>
            <person name="Singh A."/>
            <person name="Wilkins M.J."/>
            <person name="Karaoz U."/>
            <person name="Brodie E.L."/>
            <person name="Williams K.H."/>
            <person name="Hubbard S.S."/>
            <person name="Banfield J.F."/>
        </authorList>
    </citation>
    <scope>NUCLEOTIDE SEQUENCE [LARGE SCALE GENOMIC DNA]</scope>
</reference>
<dbReference type="Pfam" id="PF01747">
    <property type="entry name" value="ATP-sulfurylase"/>
    <property type="match status" value="1"/>
</dbReference>
<evidence type="ECO:0000256" key="6">
    <source>
        <dbReference type="ARBA" id="ARBA00022695"/>
    </source>
</evidence>
<gene>
    <name evidence="20" type="ORF">A3H70_01920</name>
</gene>
<keyword evidence="9 15" id="KW-0418">Kinase</keyword>
<dbReference type="GO" id="GO:0019379">
    <property type="term" value="P:sulfate assimilation, phosphoadenylyl sulfate reduction by phosphoadenylyl-sulfate reductase (thioredoxin)"/>
    <property type="evidence" value="ECO:0007669"/>
    <property type="project" value="TreeGrafter"/>
</dbReference>
<dbReference type="InterPro" id="IPR002650">
    <property type="entry name" value="Sulphate_adenylyltransferase"/>
</dbReference>
<accession>A0A1G2BUQ5</accession>
<comment type="similarity">
    <text evidence="4 15">Belongs to the pyruvate kinase family.</text>
</comment>
<evidence type="ECO:0000256" key="15">
    <source>
        <dbReference type="RuleBase" id="RU000504"/>
    </source>
</evidence>
<dbReference type="Pfam" id="PF01583">
    <property type="entry name" value="APS_kinase"/>
    <property type="match status" value="1"/>
</dbReference>
<dbReference type="InterPro" id="IPR015947">
    <property type="entry name" value="PUA-like_sf"/>
</dbReference>
<evidence type="ECO:0000259" key="18">
    <source>
        <dbReference type="Pfam" id="PF01747"/>
    </source>
</evidence>
<evidence type="ECO:0000256" key="9">
    <source>
        <dbReference type="ARBA" id="ARBA00022777"/>
    </source>
</evidence>
<comment type="pathway">
    <text evidence="2">Sulfur metabolism.</text>
</comment>
<keyword evidence="13" id="KW-0670">Pyruvate</keyword>
<comment type="catalytic activity">
    <reaction evidence="15">
        <text>pyruvate + ATP = phosphoenolpyruvate + ADP + H(+)</text>
        <dbReference type="Rhea" id="RHEA:18157"/>
        <dbReference type="ChEBI" id="CHEBI:15361"/>
        <dbReference type="ChEBI" id="CHEBI:15378"/>
        <dbReference type="ChEBI" id="CHEBI:30616"/>
        <dbReference type="ChEBI" id="CHEBI:58702"/>
        <dbReference type="ChEBI" id="CHEBI:456216"/>
        <dbReference type="EC" id="2.7.1.40"/>
    </reaction>
</comment>
<dbReference type="Gene3D" id="3.40.50.300">
    <property type="entry name" value="P-loop containing nucleotide triphosphate hydrolases"/>
    <property type="match status" value="1"/>
</dbReference>
<keyword evidence="5 15" id="KW-0808">Transferase</keyword>
<dbReference type="NCBIfam" id="TIGR00455">
    <property type="entry name" value="apsK"/>
    <property type="match status" value="1"/>
</dbReference>
<dbReference type="GO" id="GO:0004743">
    <property type="term" value="F:pyruvate kinase activity"/>
    <property type="evidence" value="ECO:0007669"/>
    <property type="project" value="UniProtKB-EC"/>
</dbReference>
<dbReference type="InterPro" id="IPR050512">
    <property type="entry name" value="Sulf_AdTrans/APS_kinase"/>
</dbReference>
<comment type="catalytic activity">
    <reaction evidence="1">
        <text>adenosine 5'-phosphosulfate + ATP = 3'-phosphoadenylyl sulfate + ADP + H(+)</text>
        <dbReference type="Rhea" id="RHEA:24152"/>
        <dbReference type="ChEBI" id="CHEBI:15378"/>
        <dbReference type="ChEBI" id="CHEBI:30616"/>
        <dbReference type="ChEBI" id="CHEBI:58243"/>
        <dbReference type="ChEBI" id="CHEBI:58339"/>
        <dbReference type="ChEBI" id="CHEBI:456216"/>
        <dbReference type="EC" id="2.7.1.25"/>
    </reaction>
</comment>
<dbReference type="CDD" id="cd02027">
    <property type="entry name" value="APSK"/>
    <property type="match status" value="1"/>
</dbReference>
<dbReference type="UniPathway" id="UPA00109">
    <property type="reaction ID" value="UER00188"/>
</dbReference>
<dbReference type="GO" id="GO:0005524">
    <property type="term" value="F:ATP binding"/>
    <property type="evidence" value="ECO:0007669"/>
    <property type="project" value="UniProtKB-KW"/>
</dbReference>
<keyword evidence="6" id="KW-0548">Nucleotidyltransferase</keyword>
<evidence type="ECO:0000259" key="19">
    <source>
        <dbReference type="Pfam" id="PF14306"/>
    </source>
</evidence>
<feature type="domain" description="ATP-sulfurylase PUA-like" evidence="19">
    <location>
        <begin position="368"/>
        <end position="521"/>
    </location>
</feature>
<evidence type="ECO:0000256" key="2">
    <source>
        <dbReference type="ARBA" id="ARBA00004678"/>
    </source>
</evidence>
<evidence type="ECO:0000256" key="11">
    <source>
        <dbReference type="ARBA" id="ARBA00022842"/>
    </source>
</evidence>
<dbReference type="Pfam" id="PF14306">
    <property type="entry name" value="PUA_2"/>
    <property type="match status" value="1"/>
</dbReference>
<dbReference type="GO" id="GO:0010134">
    <property type="term" value="P:sulfate assimilation via adenylyl sulfate reduction"/>
    <property type="evidence" value="ECO:0007669"/>
    <property type="project" value="TreeGrafter"/>
</dbReference>
<feature type="domain" description="Pyruvate kinase barrel" evidence="16">
    <location>
        <begin position="4"/>
        <end position="322"/>
    </location>
</feature>
<proteinExistence type="inferred from homology"/>
<dbReference type="GO" id="GO:0004781">
    <property type="term" value="F:sulfate adenylyltransferase (ATP) activity"/>
    <property type="evidence" value="ECO:0007669"/>
    <property type="project" value="UniProtKB-EC"/>
</dbReference>
<dbReference type="InterPro" id="IPR002891">
    <property type="entry name" value="APS"/>
</dbReference>